<dbReference type="Gene3D" id="3.30.70.20">
    <property type="match status" value="1"/>
</dbReference>
<dbReference type="InterPro" id="IPR017900">
    <property type="entry name" value="4Fe4S_Fe_S_CS"/>
</dbReference>
<evidence type="ECO:0000256" key="9">
    <source>
        <dbReference type="SAM" id="MobiDB-lite"/>
    </source>
</evidence>
<dbReference type="HAMAP" id="MF_00461">
    <property type="entry name" value="RsxC_RnfC"/>
    <property type="match status" value="1"/>
</dbReference>
<dbReference type="Pfam" id="PF01512">
    <property type="entry name" value="Complex1_51K"/>
    <property type="match status" value="1"/>
</dbReference>
<dbReference type="InterPro" id="IPR026902">
    <property type="entry name" value="RnfC_N"/>
</dbReference>
<dbReference type="OrthoDB" id="9767754at2"/>
<evidence type="ECO:0000256" key="7">
    <source>
        <dbReference type="ARBA" id="ARBA00023014"/>
    </source>
</evidence>
<sequence length="549" mass="59513">MTRQLYEFNGGVHPEEHKHASTSRPIGIAPLPRILIVSLRQHIGQPAKPIVAVGEQVLKGQMIGQAEGYVSVAVHAPTSGTVTAIAGHAAAHPSGLTDLCITIAPDGADRWIEHSALDYRNMDPSHLRNQLRDLGIAGLGGAVFPSFIKLNPGATQKVPTLVLNGGECEPWITCDDMLMRERAAEILAGAAVMRYMLHSDEVLVGIEDNKPEAIAAMQAAASQCDFPVEVVTVPTLYPGGGAKQLIKTLTGKEVPSGGRSTDVGVATFNVGTAYALHRAVNHGEPLISRIVTVTGNVHRPQNFEVLIGTPLAELVRLTGATRDDTSGYVMGGPMMGFDLISTDVPMVKATNCILVKSLALFPPPPPAMPCIRCTRCAQACPADLQPQELYWFARAKNFGKTQEYHLFDCIECGCCSYVCPSHIPLVQYYRYAKSEIWAKEKDKKAADLARERHEFRQLRIEREQQERAAKLALKASAKLAEASPESPDDAANAAKKAAIQAALERAKEKKEGVTPRNIENLPPEKLQEIAEIEARRAKIRAMAKDAVEK</sequence>
<feature type="domain" description="4Fe-4S ferredoxin-type" evidence="10">
    <location>
        <begin position="400"/>
        <end position="429"/>
    </location>
</feature>
<dbReference type="RefSeq" id="WP_124703562.1">
    <property type="nucleotide sequence ID" value="NZ_BGOW01000002.1"/>
</dbReference>
<dbReference type="EC" id="7.-.-.-" evidence="8"/>
<keyword evidence="3 8" id="KW-0479">Metal-binding</keyword>
<dbReference type="AlphaFoldDB" id="A0A401JA12"/>
<feature type="binding site" evidence="8">
    <location>
        <position position="373"/>
    </location>
    <ligand>
        <name>[4Fe-4S] cluster</name>
        <dbReference type="ChEBI" id="CHEBI:49883"/>
        <label>1</label>
    </ligand>
</feature>
<dbReference type="PROSITE" id="PS00198">
    <property type="entry name" value="4FE4S_FER_1"/>
    <property type="match status" value="1"/>
</dbReference>
<dbReference type="GO" id="GO:0005886">
    <property type="term" value="C:plasma membrane"/>
    <property type="evidence" value="ECO:0007669"/>
    <property type="project" value="UniProtKB-SubCell"/>
</dbReference>
<dbReference type="SUPFAM" id="SSF46548">
    <property type="entry name" value="alpha-helical ferredoxin"/>
    <property type="match status" value="1"/>
</dbReference>
<feature type="region of interest" description="Disordered" evidence="9">
    <location>
        <begin position="1"/>
        <end position="24"/>
    </location>
</feature>
<comment type="cofactor">
    <cofactor evidence="8">
        <name>[4Fe-4S] cluster</name>
        <dbReference type="ChEBI" id="CHEBI:49883"/>
    </cofactor>
    <text evidence="8">Binds 2 [4Fe-4S] clusters per subunit.</text>
</comment>
<dbReference type="GO" id="GO:0046872">
    <property type="term" value="F:metal ion binding"/>
    <property type="evidence" value="ECO:0007669"/>
    <property type="project" value="UniProtKB-KW"/>
</dbReference>
<evidence type="ECO:0000256" key="8">
    <source>
        <dbReference type="HAMAP-Rule" id="MF_00461"/>
    </source>
</evidence>
<keyword evidence="8" id="KW-1278">Translocase</keyword>
<feature type="binding site" evidence="8">
    <location>
        <position position="370"/>
    </location>
    <ligand>
        <name>[4Fe-4S] cluster</name>
        <dbReference type="ChEBI" id="CHEBI:49883"/>
        <label>1</label>
    </ligand>
</feature>
<dbReference type="SUPFAM" id="SSF142019">
    <property type="entry name" value="Nqo1 FMN-binding domain-like"/>
    <property type="match status" value="1"/>
</dbReference>
<dbReference type="GO" id="GO:0022900">
    <property type="term" value="P:electron transport chain"/>
    <property type="evidence" value="ECO:0007669"/>
    <property type="project" value="UniProtKB-UniRule"/>
</dbReference>
<gene>
    <name evidence="8" type="primary">rnfC</name>
    <name evidence="11" type="ORF">SFMTTN_0312</name>
</gene>
<evidence type="ECO:0000259" key="10">
    <source>
        <dbReference type="PROSITE" id="PS51379"/>
    </source>
</evidence>
<dbReference type="GO" id="GO:0009055">
    <property type="term" value="F:electron transfer activity"/>
    <property type="evidence" value="ECO:0007669"/>
    <property type="project" value="InterPro"/>
</dbReference>
<keyword evidence="8" id="KW-0997">Cell inner membrane</keyword>
<dbReference type="NCBIfam" id="TIGR01945">
    <property type="entry name" value="rnfC"/>
    <property type="match status" value="1"/>
</dbReference>
<dbReference type="Pfam" id="PF10531">
    <property type="entry name" value="SLBB"/>
    <property type="match status" value="1"/>
</dbReference>
<dbReference type="InterPro" id="IPR011538">
    <property type="entry name" value="Nuo51_FMN-bd"/>
</dbReference>
<evidence type="ECO:0000256" key="5">
    <source>
        <dbReference type="ARBA" id="ARBA00022982"/>
    </source>
</evidence>
<dbReference type="EMBL" id="BGOW01000002">
    <property type="protein sequence ID" value="GBL44515.1"/>
    <property type="molecule type" value="Genomic_DNA"/>
</dbReference>
<evidence type="ECO:0000256" key="3">
    <source>
        <dbReference type="ARBA" id="ARBA00022723"/>
    </source>
</evidence>
<keyword evidence="4 8" id="KW-0677">Repeat</keyword>
<dbReference type="PANTHER" id="PTHR43034:SF2">
    <property type="entry name" value="ION-TRANSLOCATING OXIDOREDUCTASE COMPLEX SUBUNIT C"/>
    <property type="match status" value="1"/>
</dbReference>
<dbReference type="InterPro" id="IPR019554">
    <property type="entry name" value="Soluble_ligand-bd"/>
</dbReference>
<dbReference type="NCBIfam" id="NF003454">
    <property type="entry name" value="PRK05035.1"/>
    <property type="match status" value="1"/>
</dbReference>
<evidence type="ECO:0000256" key="4">
    <source>
        <dbReference type="ARBA" id="ARBA00022737"/>
    </source>
</evidence>
<dbReference type="GO" id="GO:0051539">
    <property type="term" value="F:4 iron, 4 sulfur cluster binding"/>
    <property type="evidence" value="ECO:0007669"/>
    <property type="project" value="UniProtKB-KW"/>
</dbReference>
<feature type="binding site" evidence="8">
    <location>
        <position position="380"/>
    </location>
    <ligand>
        <name>[4Fe-4S] cluster</name>
        <dbReference type="ChEBI" id="CHEBI:49883"/>
        <label>2</label>
    </ligand>
</feature>
<name>A0A401JA12_9PROT</name>
<dbReference type="Pfam" id="PF12838">
    <property type="entry name" value="Fer4_7"/>
    <property type="match status" value="1"/>
</dbReference>
<protein>
    <recommendedName>
        <fullName evidence="8">Ion-translocating oxidoreductase complex subunit C</fullName>
        <ecNumber evidence="8">7.-.-.-</ecNumber>
    </recommendedName>
    <alternativeName>
        <fullName evidence="8">Rnf electron transport complex subunit C</fullName>
    </alternativeName>
</protein>
<dbReference type="Proteomes" id="UP000286806">
    <property type="component" value="Unassembled WGS sequence"/>
</dbReference>
<reference evidence="11 12" key="1">
    <citation type="journal article" date="2019" name="Front. Microbiol.">
        <title>Genomes of Neutrophilic Sulfur-Oxidizing Chemolithoautotrophs Representing 9 Proteobacterial Species From 8 Genera.</title>
        <authorList>
            <person name="Watanabe T."/>
            <person name="Kojima H."/>
            <person name="Umezawa K."/>
            <person name="Hori C."/>
            <person name="Takasuka T.E."/>
            <person name="Kato Y."/>
            <person name="Fukui M."/>
        </authorList>
    </citation>
    <scope>NUCLEOTIDE SEQUENCE [LARGE SCALE GENOMIC DNA]</scope>
    <source>
        <strain evidence="11 12">TTN</strain>
    </source>
</reference>
<organism evidence="11 12">
    <name type="scientific">Sulfuriferula multivorans</name>
    <dbReference type="NCBI Taxonomy" id="1559896"/>
    <lineage>
        <taxon>Bacteria</taxon>
        <taxon>Pseudomonadati</taxon>
        <taxon>Pseudomonadota</taxon>
        <taxon>Betaproteobacteria</taxon>
        <taxon>Nitrosomonadales</taxon>
        <taxon>Sulfuricellaceae</taxon>
        <taxon>Sulfuriferula</taxon>
    </lineage>
</organism>
<dbReference type="Gene3D" id="3.40.50.11540">
    <property type="entry name" value="NADH-ubiquinone oxidoreductase 51kDa subunit"/>
    <property type="match status" value="1"/>
</dbReference>
<dbReference type="PANTHER" id="PTHR43034">
    <property type="entry name" value="ION-TRANSLOCATING OXIDOREDUCTASE COMPLEX SUBUNIT C"/>
    <property type="match status" value="1"/>
</dbReference>
<keyword evidence="8" id="KW-0472">Membrane</keyword>
<comment type="similarity">
    <text evidence="8">Belongs to the 4Fe4S bacterial-type ferredoxin family. RnfC subfamily.</text>
</comment>
<feature type="binding site" evidence="8">
    <location>
        <position position="376"/>
    </location>
    <ligand>
        <name>[4Fe-4S] cluster</name>
        <dbReference type="ChEBI" id="CHEBI:49883"/>
        <label>1</label>
    </ligand>
</feature>
<dbReference type="InterPro" id="IPR017896">
    <property type="entry name" value="4Fe4S_Fe-S-bd"/>
</dbReference>
<keyword evidence="8" id="KW-1003">Cell membrane</keyword>
<proteinExistence type="inferred from homology"/>
<comment type="function">
    <text evidence="8">Part of a membrane-bound complex that couples electron transfer with translocation of ions across the membrane.</text>
</comment>
<feature type="binding site" evidence="8">
    <location>
        <position position="409"/>
    </location>
    <ligand>
        <name>[4Fe-4S] cluster</name>
        <dbReference type="ChEBI" id="CHEBI:49883"/>
        <label>2</label>
    </ligand>
</feature>
<comment type="caution">
    <text evidence="11">The sequence shown here is derived from an EMBL/GenBank/DDBJ whole genome shotgun (WGS) entry which is preliminary data.</text>
</comment>
<keyword evidence="6 8" id="KW-0408">Iron</keyword>
<dbReference type="FunFam" id="3.30.70.20:FF:000044">
    <property type="entry name" value="Ion-translocating oxidoreductase complex subunit C"/>
    <property type="match status" value="1"/>
</dbReference>
<feature type="binding site" evidence="8">
    <location>
        <position position="412"/>
    </location>
    <ligand>
        <name>[4Fe-4S] cluster</name>
        <dbReference type="ChEBI" id="CHEBI:49883"/>
        <label>2</label>
    </ligand>
</feature>
<keyword evidence="5 8" id="KW-0249">Electron transport</keyword>
<feature type="binding site" evidence="8">
    <location>
        <position position="419"/>
    </location>
    <ligand>
        <name>[4Fe-4S] cluster</name>
        <dbReference type="ChEBI" id="CHEBI:49883"/>
        <label>1</label>
    </ligand>
</feature>
<evidence type="ECO:0000256" key="1">
    <source>
        <dbReference type="ARBA" id="ARBA00022448"/>
    </source>
</evidence>
<evidence type="ECO:0000313" key="12">
    <source>
        <dbReference type="Proteomes" id="UP000286806"/>
    </source>
</evidence>
<keyword evidence="12" id="KW-1185">Reference proteome</keyword>
<accession>A0A401JA12</accession>
<evidence type="ECO:0000313" key="11">
    <source>
        <dbReference type="EMBL" id="GBL44515.1"/>
    </source>
</evidence>
<dbReference type="InterPro" id="IPR010208">
    <property type="entry name" value="Ion_transpt_RnfC/RsxC"/>
</dbReference>
<dbReference type="Gene3D" id="3.10.20.600">
    <property type="match status" value="1"/>
</dbReference>
<keyword evidence="7 8" id="KW-0411">Iron-sulfur</keyword>
<feature type="binding site" evidence="8">
    <location>
        <position position="415"/>
    </location>
    <ligand>
        <name>[4Fe-4S] cluster</name>
        <dbReference type="ChEBI" id="CHEBI:49883"/>
        <label>2</label>
    </ligand>
</feature>
<comment type="subunit">
    <text evidence="8">The complex is composed of six subunits: RnfA, RnfB, RnfC, RnfD, RnfE and RnfG.</text>
</comment>
<dbReference type="Pfam" id="PF13375">
    <property type="entry name" value="RnfC_N"/>
    <property type="match status" value="1"/>
</dbReference>
<keyword evidence="1 8" id="KW-0813">Transport</keyword>
<dbReference type="InterPro" id="IPR037225">
    <property type="entry name" value="Nuo51_FMN-bd_sf"/>
</dbReference>
<keyword evidence="2 8" id="KW-0004">4Fe-4S</keyword>
<dbReference type="PROSITE" id="PS51379">
    <property type="entry name" value="4FE4S_FER_2"/>
    <property type="match status" value="1"/>
</dbReference>
<evidence type="ECO:0000256" key="6">
    <source>
        <dbReference type="ARBA" id="ARBA00023004"/>
    </source>
</evidence>
<evidence type="ECO:0000256" key="2">
    <source>
        <dbReference type="ARBA" id="ARBA00022485"/>
    </source>
</evidence>
<comment type="subcellular location">
    <subcellularLocation>
        <location evidence="8">Cell inner membrane</location>
        <topology evidence="8">Peripheral membrane protein</topology>
    </subcellularLocation>
</comment>